<name>A0A1M5NIS6_9RHOB</name>
<evidence type="ECO:0000313" key="4">
    <source>
        <dbReference type="Proteomes" id="UP000184221"/>
    </source>
</evidence>
<dbReference type="PANTHER" id="PTHR37945:SF1">
    <property type="entry name" value="EXTRACELLULAR TUNGSTATE BINDING PROTEIN"/>
    <property type="match status" value="1"/>
</dbReference>
<keyword evidence="1" id="KW-0732">Signal</keyword>
<evidence type="ECO:0000259" key="2">
    <source>
        <dbReference type="Pfam" id="PF12849"/>
    </source>
</evidence>
<dbReference type="InterPro" id="IPR052738">
    <property type="entry name" value="ABC-Tungstate_binding"/>
</dbReference>
<dbReference type="SUPFAM" id="SSF53850">
    <property type="entry name" value="Periplasmic binding protein-like II"/>
    <property type="match status" value="1"/>
</dbReference>
<dbReference type="Proteomes" id="UP000184221">
    <property type="component" value="Unassembled WGS sequence"/>
</dbReference>
<dbReference type="RefSeq" id="WP_072776307.1">
    <property type="nucleotide sequence ID" value="NZ_FQXC01000001.1"/>
</dbReference>
<protein>
    <submittedName>
        <fullName evidence="3">Tungstate transport system substrate-binding protein</fullName>
    </submittedName>
</protein>
<dbReference type="EMBL" id="FQXC01000001">
    <property type="protein sequence ID" value="SHG89494.1"/>
    <property type="molecule type" value="Genomic_DNA"/>
</dbReference>
<organism evidence="3 4">
    <name type="scientific">Marivita hallyeonensis</name>
    <dbReference type="NCBI Taxonomy" id="996342"/>
    <lineage>
        <taxon>Bacteria</taxon>
        <taxon>Pseudomonadati</taxon>
        <taxon>Pseudomonadota</taxon>
        <taxon>Alphaproteobacteria</taxon>
        <taxon>Rhodobacterales</taxon>
        <taxon>Roseobacteraceae</taxon>
        <taxon>Marivita</taxon>
    </lineage>
</organism>
<dbReference type="AlphaFoldDB" id="A0A1M5NIS6"/>
<keyword evidence="4" id="KW-1185">Reference proteome</keyword>
<dbReference type="OrthoDB" id="186379at2"/>
<feature type="signal peptide" evidence="1">
    <location>
        <begin position="1"/>
        <end position="21"/>
    </location>
</feature>
<dbReference type="Gene3D" id="3.40.190.10">
    <property type="entry name" value="Periplasmic binding protein-like II"/>
    <property type="match status" value="2"/>
</dbReference>
<dbReference type="InterPro" id="IPR024370">
    <property type="entry name" value="PBP_domain"/>
</dbReference>
<evidence type="ECO:0000313" key="3">
    <source>
        <dbReference type="EMBL" id="SHG89494.1"/>
    </source>
</evidence>
<dbReference type="PANTHER" id="PTHR37945">
    <property type="entry name" value="EXTRACELLULAR TUNGSTATE BINDING PROTEIN"/>
    <property type="match status" value="1"/>
</dbReference>
<dbReference type="Pfam" id="PF12849">
    <property type="entry name" value="PBP_like_2"/>
    <property type="match status" value="1"/>
</dbReference>
<gene>
    <name evidence="3" type="ORF">SAMN05443551_0945</name>
</gene>
<reference evidence="3 4" key="1">
    <citation type="submission" date="2016-11" db="EMBL/GenBank/DDBJ databases">
        <authorList>
            <person name="Jaros S."/>
            <person name="Januszkiewicz K."/>
            <person name="Wedrychowicz H."/>
        </authorList>
    </citation>
    <scope>NUCLEOTIDE SEQUENCE [LARGE SCALE GENOMIC DNA]</scope>
    <source>
        <strain evidence="3 4">DSM 29431</strain>
    </source>
</reference>
<feature type="chain" id="PRO_5013223157" evidence="1">
    <location>
        <begin position="22"/>
        <end position="269"/>
    </location>
</feature>
<evidence type="ECO:0000256" key="1">
    <source>
        <dbReference type="SAM" id="SignalP"/>
    </source>
</evidence>
<proteinExistence type="predicted"/>
<feature type="domain" description="PBP" evidence="2">
    <location>
        <begin position="26"/>
        <end position="247"/>
    </location>
</feature>
<dbReference type="STRING" id="996342.SAMN05443551_0945"/>
<accession>A0A1M5NIS6</accession>
<sequence>MRLSTLLAAGLLFAMSSPLWAERSILVQSTTSTANSGLYDHILPIFAKATGITVNVVAVGTGQAIRNAQNCDGDVLLVHAKAAEEAFVQEGYGVSRADVMYNDFVFVGPPSDPAGIAGGSDAAVALTAIAETEALFVSRGDDSGTHKKEMALWASADIDPTGASGTWYRETGSGMGATLNVGVGMSGYVMTDRATWISFGNKGDFGIVVEGDPALFNQYGVILVNPSRCPSVKAEDGQAFIDWLVSADGQSAIGAYTRDGQQLFFPNAQ</sequence>